<name>A0A2M9CPF0_9CELL</name>
<evidence type="ECO:0000256" key="7">
    <source>
        <dbReference type="PIRNR" id="PIRNR000706"/>
    </source>
</evidence>
<comment type="caution">
    <text evidence="11">The sequence shown here is derived from an EMBL/GenBank/DDBJ whole genome shotgun (WGS) entry which is preliminary data.</text>
</comment>
<keyword evidence="6 7" id="KW-0046">Antibiotic resistance</keyword>
<evidence type="ECO:0000256" key="8">
    <source>
        <dbReference type="PIRSR" id="PIRSR000706-1"/>
    </source>
</evidence>
<dbReference type="Gene3D" id="3.30.200.20">
    <property type="entry name" value="Phosphorylase Kinase, domain 1"/>
    <property type="match status" value="1"/>
</dbReference>
<keyword evidence="9" id="KW-0460">Magnesium</keyword>
<evidence type="ECO:0000256" key="3">
    <source>
        <dbReference type="ARBA" id="ARBA00022741"/>
    </source>
</evidence>
<keyword evidence="9" id="KW-0479">Metal-binding</keyword>
<evidence type="ECO:0000259" key="10">
    <source>
        <dbReference type="Pfam" id="PF01636"/>
    </source>
</evidence>
<keyword evidence="4 7" id="KW-0418">Kinase</keyword>
<dbReference type="CDD" id="cd05150">
    <property type="entry name" value="APH"/>
    <property type="match status" value="1"/>
</dbReference>
<dbReference type="Proteomes" id="UP000231693">
    <property type="component" value="Unassembled WGS sequence"/>
</dbReference>
<reference evidence="11 12" key="1">
    <citation type="submission" date="2017-11" db="EMBL/GenBank/DDBJ databases">
        <title>Genomic Encyclopedia of Archaeal and Bacterial Type Strains, Phase II (KMG-II): From Individual Species to Whole Genera.</title>
        <authorList>
            <person name="Goeker M."/>
        </authorList>
    </citation>
    <scope>NUCLEOTIDE SEQUENCE [LARGE SCALE GENOMIC DNA]</scope>
    <source>
        <strain evidence="11 12">DSM 25478</strain>
    </source>
</reference>
<dbReference type="Pfam" id="PF01636">
    <property type="entry name" value="APH"/>
    <property type="match status" value="1"/>
</dbReference>
<dbReference type="GO" id="GO:0005524">
    <property type="term" value="F:ATP binding"/>
    <property type="evidence" value="ECO:0007669"/>
    <property type="project" value="UniProtKB-KW"/>
</dbReference>
<feature type="binding site" evidence="9">
    <location>
        <position position="236"/>
    </location>
    <ligand>
        <name>Mg(2+)</name>
        <dbReference type="ChEBI" id="CHEBI:18420"/>
    </ligand>
</feature>
<dbReference type="InterPro" id="IPR002575">
    <property type="entry name" value="Aminoglycoside_PTrfase"/>
</dbReference>
<organism evidence="11 12">
    <name type="scientific">Sediminihabitans luteus</name>
    <dbReference type="NCBI Taxonomy" id="1138585"/>
    <lineage>
        <taxon>Bacteria</taxon>
        <taxon>Bacillati</taxon>
        <taxon>Actinomycetota</taxon>
        <taxon>Actinomycetes</taxon>
        <taxon>Micrococcales</taxon>
        <taxon>Cellulomonadaceae</taxon>
        <taxon>Sediminihabitans</taxon>
    </lineage>
</organism>
<dbReference type="GO" id="GO:0046872">
    <property type="term" value="F:metal ion binding"/>
    <property type="evidence" value="ECO:0007669"/>
    <property type="project" value="UniProtKB-KW"/>
</dbReference>
<dbReference type="PIRSF" id="PIRSF000706">
    <property type="entry name" value="Kanamycin_kin"/>
    <property type="match status" value="1"/>
</dbReference>
<evidence type="ECO:0000313" key="12">
    <source>
        <dbReference type="Proteomes" id="UP000231693"/>
    </source>
</evidence>
<dbReference type="AlphaFoldDB" id="A0A2M9CPF0"/>
<keyword evidence="5 7" id="KW-0067">ATP-binding</keyword>
<evidence type="ECO:0000256" key="2">
    <source>
        <dbReference type="ARBA" id="ARBA00022679"/>
    </source>
</evidence>
<sequence length="291" mass="31132">MTSDLPTRPPFASAPRTPVPLPDPLAEVLRSCDVDPAGATAVWRNGLGGLTFRVEGHHLKWSPDLAGVDLDDEAQRLVWAGRWTPVPRVVRHGRVEAVPGITLPAPAASLPGSDGGTWLLTETIPGRSAVEPRWSAAPDVAARAVGAGLRALHDALPLLDCPYSWAAPQRAANARDRIDAGDGPDSWHPEHRDLTPADVLARLADVPDPDLVVCHGDACAPNTLLHDDGSWAAHVDLGALGVADRWADLAVAAWSTEWNYGPGYEHLVYDAYGIAPDPAKIAYYRLLWDVS</sequence>
<evidence type="ECO:0000256" key="4">
    <source>
        <dbReference type="ARBA" id="ARBA00022777"/>
    </source>
</evidence>
<dbReference type="SUPFAM" id="SSF56112">
    <property type="entry name" value="Protein kinase-like (PK-like)"/>
    <property type="match status" value="1"/>
</dbReference>
<dbReference type="InterPro" id="IPR024165">
    <property type="entry name" value="Kan/Strep_kinase"/>
</dbReference>
<proteinExistence type="inferred from homology"/>
<feature type="domain" description="Aminoglycoside phosphotransferase" evidence="10">
    <location>
        <begin position="74"/>
        <end position="282"/>
    </location>
</feature>
<dbReference type="GO" id="GO:0046677">
    <property type="term" value="P:response to antibiotic"/>
    <property type="evidence" value="ECO:0007669"/>
    <property type="project" value="UniProtKB-KW"/>
</dbReference>
<dbReference type="GO" id="GO:0016301">
    <property type="term" value="F:kinase activity"/>
    <property type="evidence" value="ECO:0007669"/>
    <property type="project" value="UniProtKB-KW"/>
</dbReference>
<dbReference type="InterPro" id="IPR011009">
    <property type="entry name" value="Kinase-like_dom_sf"/>
</dbReference>
<keyword evidence="12" id="KW-1185">Reference proteome</keyword>
<feature type="active site" description="Proton acceptor" evidence="8">
    <location>
        <position position="217"/>
    </location>
</feature>
<comment type="similarity">
    <text evidence="1 7">Belongs to the aminoglycoside phosphotransferase family.</text>
</comment>
<evidence type="ECO:0000313" key="11">
    <source>
        <dbReference type="EMBL" id="PJJ73777.1"/>
    </source>
</evidence>
<keyword evidence="2 7" id="KW-0808">Transferase</keyword>
<dbReference type="Gene3D" id="3.90.1200.10">
    <property type="match status" value="1"/>
</dbReference>
<feature type="binding site" evidence="9">
    <location>
        <position position="222"/>
    </location>
    <ligand>
        <name>Mg(2+)</name>
        <dbReference type="ChEBI" id="CHEBI:18420"/>
    </ligand>
</feature>
<accession>A0A2M9CPF0</accession>
<dbReference type="RefSeq" id="WP_239073379.1">
    <property type="nucleotide sequence ID" value="NZ_BOOX01000019.1"/>
</dbReference>
<evidence type="ECO:0000256" key="5">
    <source>
        <dbReference type="ARBA" id="ARBA00022840"/>
    </source>
</evidence>
<evidence type="ECO:0000256" key="6">
    <source>
        <dbReference type="ARBA" id="ARBA00023251"/>
    </source>
</evidence>
<evidence type="ECO:0000256" key="9">
    <source>
        <dbReference type="PIRSR" id="PIRSR000706-2"/>
    </source>
</evidence>
<dbReference type="GO" id="GO:0016773">
    <property type="term" value="F:phosphotransferase activity, alcohol group as acceptor"/>
    <property type="evidence" value="ECO:0007669"/>
    <property type="project" value="InterPro"/>
</dbReference>
<gene>
    <name evidence="11" type="ORF">CLV28_1255</name>
</gene>
<keyword evidence="3 7" id="KW-0547">Nucleotide-binding</keyword>
<protein>
    <submittedName>
        <fullName evidence="11">Kanamycin kinase</fullName>
    </submittedName>
</protein>
<evidence type="ECO:0000256" key="1">
    <source>
        <dbReference type="ARBA" id="ARBA00006219"/>
    </source>
</evidence>
<dbReference type="EMBL" id="PGFE01000002">
    <property type="protein sequence ID" value="PJJ73777.1"/>
    <property type="molecule type" value="Genomic_DNA"/>
</dbReference>